<evidence type="ECO:0000313" key="1">
    <source>
        <dbReference type="EMBL" id="KRO92853.1"/>
    </source>
</evidence>
<dbReference type="AlphaFoldDB" id="A0A0R2U0H0"/>
<proteinExistence type="predicted"/>
<evidence type="ECO:0000313" key="2">
    <source>
        <dbReference type="Proteomes" id="UP000051213"/>
    </source>
</evidence>
<name>A0A0R2U0H0_9GAMM</name>
<accession>A0A0R2U0H0</accession>
<dbReference type="Proteomes" id="UP000051213">
    <property type="component" value="Unassembled WGS sequence"/>
</dbReference>
<dbReference type="EMBL" id="LICA01000298">
    <property type="protein sequence ID" value="KRO92853.1"/>
    <property type="molecule type" value="Genomic_DNA"/>
</dbReference>
<gene>
    <name evidence="1" type="ORF">ABS24_01215</name>
</gene>
<sequence length="267" mass="30873">MRPWYQKNITLSQFWQSIWHINFNQRYSIKDAYVRYQFKDSGKKTNSAGYTSPDQPLITTIPACSNPHSAEYPDEFIGGNAIPFPAAELNNQIKRGISFKDYAPFVIWNQLDDDIKSLCSQDAYTQLMYLEALEAMKASGAQRTWIYNYGPWNDSQADVWEVDQSNYQIPNQYLEYVVEQASNLGIEVFFAWQFSNYDLSGEVFLQQSEEVTQETLTKILDAHQRNMITQVKFAQKVGMAGISADWNAFDIVLTTDELKDDYLTYIV</sequence>
<organism evidence="1 2">
    <name type="scientific">SAR92 bacterium BACL26 MAG-121220-bin70</name>
    <dbReference type="NCBI Taxonomy" id="1655626"/>
    <lineage>
        <taxon>Bacteria</taxon>
        <taxon>Pseudomonadati</taxon>
        <taxon>Pseudomonadota</taxon>
        <taxon>Gammaproteobacteria</taxon>
        <taxon>Cellvibrionales</taxon>
        <taxon>Porticoccaceae</taxon>
        <taxon>SAR92 clade</taxon>
    </lineage>
</organism>
<protein>
    <submittedName>
        <fullName evidence="1">Uncharacterized protein</fullName>
    </submittedName>
</protein>
<reference evidence="1 2" key="1">
    <citation type="submission" date="2015-10" db="EMBL/GenBank/DDBJ databases">
        <title>Metagenome-Assembled Genomes uncover a global brackish microbiome.</title>
        <authorList>
            <person name="Hugerth L.W."/>
            <person name="Larsson J."/>
            <person name="Alneberg J."/>
            <person name="Lindh M.V."/>
            <person name="Legrand C."/>
            <person name="Pinhassi J."/>
            <person name="Andersson A.F."/>
        </authorList>
    </citation>
    <scope>NUCLEOTIDE SEQUENCE [LARGE SCALE GENOMIC DNA]</scope>
    <source>
        <strain evidence="1">BACL26 MAG-121220-bin70</strain>
    </source>
</reference>
<comment type="caution">
    <text evidence="1">The sequence shown here is derived from an EMBL/GenBank/DDBJ whole genome shotgun (WGS) entry which is preliminary data.</text>
</comment>